<evidence type="ECO:0000256" key="1">
    <source>
        <dbReference type="SAM" id="Phobius"/>
    </source>
</evidence>
<dbReference type="Proteomes" id="UP001169069">
    <property type="component" value="Unassembled WGS sequence"/>
</dbReference>
<feature type="transmembrane region" description="Helical" evidence="1">
    <location>
        <begin position="7"/>
        <end position="28"/>
    </location>
</feature>
<sequence>MKAKKWVLVFFLFSFSILLLIGGINYIVDPYSTRNTDLVNTKKVQAYQNERLIKIIKVGQIKPRSIILGTSRAEFGYDPGHDYFVKPSYNMAIGGGSMYEIEHNLVWAIEQGRLEQVLLVIDYAMLTAMKQKLVPEFDQLFTFQYIYGYLFSYSTLKRSIEILLGIDIDSSMYCEDGQMDDRFNQKLLTERGGHLAVMNKDESIYYQHTSKNYTYIDTGKNSFSDFEKFINLCYENNIKLDIVFGPSHIRQWEALDYYVGYDRWLQWKKDIVRSVNTISKRYHQPPYRVIDFSVYHPLTAEEVPSDPTKNMKYHWEGSHYKKALGLIVLDRLTGTSPYKDFGVALTINNIDQHLREQAIKRLQYIDTEVYRRNLKRIIESNKK</sequence>
<gene>
    <name evidence="2" type="ORF">PGH07_10160</name>
</gene>
<dbReference type="InterPro" id="IPR017853">
    <property type="entry name" value="GH"/>
</dbReference>
<reference evidence="2" key="1">
    <citation type="submission" date="2023-01" db="EMBL/GenBank/DDBJ databases">
        <title>Sulfurovum sp. zt1-1 genome assembly.</title>
        <authorList>
            <person name="Wang J."/>
        </authorList>
    </citation>
    <scope>NUCLEOTIDE SEQUENCE</scope>
    <source>
        <strain evidence="2">Zt1-1</strain>
    </source>
</reference>
<protein>
    <submittedName>
        <fullName evidence="2">Uncharacterized protein</fullName>
    </submittedName>
</protein>
<accession>A0ABT7R0B8</accession>
<organism evidence="2 3">
    <name type="scientific">Sulfurovum zhangzhouensis</name>
    <dbReference type="NCBI Taxonomy" id="3019067"/>
    <lineage>
        <taxon>Bacteria</taxon>
        <taxon>Pseudomonadati</taxon>
        <taxon>Campylobacterota</taxon>
        <taxon>Epsilonproteobacteria</taxon>
        <taxon>Campylobacterales</taxon>
        <taxon>Sulfurovaceae</taxon>
        <taxon>Sulfurovum</taxon>
    </lineage>
</organism>
<name>A0ABT7R0B8_9BACT</name>
<dbReference type="EMBL" id="JAQIBD010000004">
    <property type="protein sequence ID" value="MDM5272539.1"/>
    <property type="molecule type" value="Genomic_DNA"/>
</dbReference>
<comment type="caution">
    <text evidence="2">The sequence shown here is derived from an EMBL/GenBank/DDBJ whole genome shotgun (WGS) entry which is preliminary data.</text>
</comment>
<keyword evidence="3" id="KW-1185">Reference proteome</keyword>
<evidence type="ECO:0000313" key="3">
    <source>
        <dbReference type="Proteomes" id="UP001169069"/>
    </source>
</evidence>
<evidence type="ECO:0000313" key="2">
    <source>
        <dbReference type="EMBL" id="MDM5272539.1"/>
    </source>
</evidence>
<proteinExistence type="predicted"/>
<dbReference type="RefSeq" id="WP_289414359.1">
    <property type="nucleotide sequence ID" value="NZ_JAQIBD010000004.1"/>
</dbReference>
<dbReference type="SUPFAM" id="SSF51445">
    <property type="entry name" value="(Trans)glycosidases"/>
    <property type="match status" value="1"/>
</dbReference>
<keyword evidence="1" id="KW-1133">Transmembrane helix</keyword>
<keyword evidence="1" id="KW-0472">Membrane</keyword>
<keyword evidence="1" id="KW-0812">Transmembrane</keyword>